<dbReference type="NCBIfam" id="TIGR00528">
    <property type="entry name" value="gcvT"/>
    <property type="match status" value="1"/>
</dbReference>
<dbReference type="STRING" id="336292.SAMN05660710_01193"/>
<dbReference type="Gene3D" id="3.30.1360.120">
    <property type="entry name" value="Probable tRNA modification gtpase trme, domain 1"/>
    <property type="match status" value="1"/>
</dbReference>
<dbReference type="Pfam" id="PF08669">
    <property type="entry name" value="GCV_T_C"/>
    <property type="match status" value="1"/>
</dbReference>
<reference evidence="10 11" key="1">
    <citation type="submission" date="2016-10" db="EMBL/GenBank/DDBJ databases">
        <authorList>
            <person name="de Groot N.N."/>
        </authorList>
    </citation>
    <scope>NUCLEOTIDE SEQUENCE [LARGE SCALE GENOMIC DNA]</scope>
    <source>
        <strain evidence="10 11">CGMCC 1.8925</strain>
    </source>
</reference>
<dbReference type="NCBIfam" id="NF001567">
    <property type="entry name" value="PRK00389.1"/>
    <property type="match status" value="1"/>
</dbReference>
<dbReference type="Gene3D" id="4.10.1250.10">
    <property type="entry name" value="Aminomethyltransferase fragment"/>
    <property type="match status" value="1"/>
</dbReference>
<protein>
    <recommendedName>
        <fullName evidence="2">aminomethyltransferase</fullName>
        <ecNumber evidence="2">2.1.2.10</ecNumber>
    </recommendedName>
    <alternativeName>
        <fullName evidence="5">Glycine cleavage system T protein</fullName>
    </alternativeName>
</protein>
<dbReference type="PANTHER" id="PTHR43757:SF2">
    <property type="entry name" value="AMINOMETHYLTRANSFERASE, MITOCHONDRIAL"/>
    <property type="match status" value="1"/>
</dbReference>
<dbReference type="GO" id="GO:0005960">
    <property type="term" value="C:glycine cleavage complex"/>
    <property type="evidence" value="ECO:0007669"/>
    <property type="project" value="InterPro"/>
</dbReference>
<keyword evidence="4 10" id="KW-0808">Transferase</keyword>
<proteinExistence type="inferred from homology"/>
<dbReference type="SUPFAM" id="SSF101790">
    <property type="entry name" value="Aminomethyltransferase beta-barrel domain"/>
    <property type="match status" value="1"/>
</dbReference>
<dbReference type="GO" id="GO:0006546">
    <property type="term" value="P:glycine catabolic process"/>
    <property type="evidence" value="ECO:0007669"/>
    <property type="project" value="InterPro"/>
</dbReference>
<dbReference type="PANTHER" id="PTHR43757">
    <property type="entry name" value="AMINOMETHYLTRANSFERASE"/>
    <property type="match status" value="1"/>
</dbReference>
<dbReference type="RefSeq" id="WP_090741237.1">
    <property type="nucleotide sequence ID" value="NZ_FMVT01000003.1"/>
</dbReference>
<evidence type="ECO:0000256" key="3">
    <source>
        <dbReference type="ARBA" id="ARBA00022576"/>
    </source>
</evidence>
<dbReference type="InterPro" id="IPR028896">
    <property type="entry name" value="GcvT/YgfZ/DmdA"/>
</dbReference>
<dbReference type="PIRSF" id="PIRSF006487">
    <property type="entry name" value="GcvT"/>
    <property type="match status" value="1"/>
</dbReference>
<dbReference type="Gene3D" id="2.40.30.110">
    <property type="entry name" value="Aminomethyltransferase beta-barrel domains"/>
    <property type="match status" value="1"/>
</dbReference>
<feature type="binding site" evidence="7">
    <location>
        <position position="207"/>
    </location>
    <ligand>
        <name>substrate</name>
    </ligand>
</feature>
<evidence type="ECO:0000256" key="6">
    <source>
        <dbReference type="ARBA" id="ARBA00047665"/>
    </source>
</evidence>
<evidence type="ECO:0000313" key="10">
    <source>
        <dbReference type="EMBL" id="SCY29334.1"/>
    </source>
</evidence>
<evidence type="ECO:0000256" key="7">
    <source>
        <dbReference type="PIRSR" id="PIRSR006487-1"/>
    </source>
</evidence>
<feature type="domain" description="GCVT N-terminal" evidence="8">
    <location>
        <begin position="18"/>
        <end position="267"/>
    </location>
</feature>
<dbReference type="GO" id="GO:0032259">
    <property type="term" value="P:methylation"/>
    <property type="evidence" value="ECO:0007669"/>
    <property type="project" value="UniProtKB-KW"/>
</dbReference>
<accession>A0A1G5EQY7</accession>
<evidence type="ECO:0000313" key="11">
    <source>
        <dbReference type="Proteomes" id="UP000199502"/>
    </source>
</evidence>
<evidence type="ECO:0000256" key="4">
    <source>
        <dbReference type="ARBA" id="ARBA00022679"/>
    </source>
</evidence>
<dbReference type="Gene3D" id="3.30.70.1400">
    <property type="entry name" value="Aminomethyltransferase beta-barrel domains"/>
    <property type="match status" value="1"/>
</dbReference>
<evidence type="ECO:0000256" key="1">
    <source>
        <dbReference type="ARBA" id="ARBA00008609"/>
    </source>
</evidence>
<dbReference type="InterPro" id="IPR027266">
    <property type="entry name" value="TrmE/GcvT-like"/>
</dbReference>
<feature type="domain" description="Aminomethyltransferase C-terminal" evidence="9">
    <location>
        <begin position="301"/>
        <end position="376"/>
    </location>
</feature>
<evidence type="ECO:0000259" key="9">
    <source>
        <dbReference type="Pfam" id="PF08669"/>
    </source>
</evidence>
<name>A0A1G5EQY7_9RHOB</name>
<evidence type="ECO:0000256" key="5">
    <source>
        <dbReference type="ARBA" id="ARBA00031395"/>
    </source>
</evidence>
<dbReference type="InterPro" id="IPR006223">
    <property type="entry name" value="GcvT"/>
</dbReference>
<keyword evidence="10" id="KW-0489">Methyltransferase</keyword>
<dbReference type="AlphaFoldDB" id="A0A1G5EQY7"/>
<dbReference type="SUPFAM" id="SSF103025">
    <property type="entry name" value="Folate-binding domain"/>
    <property type="match status" value="1"/>
</dbReference>
<keyword evidence="3" id="KW-0032">Aminotransferase</keyword>
<evidence type="ECO:0000256" key="2">
    <source>
        <dbReference type="ARBA" id="ARBA00012616"/>
    </source>
</evidence>
<sequence length="382" mass="40727">MAETTAEDRRTETRRTGLYDLHLELGARMVPFAGWQMPVQYPMGVMAEHLHTREKAGLFDVSHMGQVLVWPEDGRLETAALALESLIPADVLGLPEGRQRYGLFTNDRGGVLDDLMFANRGDHYLLVVNAACAAQDIDLLHTLSGVRVEQVTDRGLLALQGPLAEAALAALVPGAAGMRFMDSLAHGWEGESLWISRSGYTGEDGFEISVPAARLEDFARALLDRPDVAPIGLGARDSLRLEAGMPLYGHDMDAEVTPVEAALGWSIPKVRRTGGARAGGFPGAERVLDELAAGASAIRRGLRPEGRAPIREGVALYAEAAGGEPVATVRSGGFGPSVGGPVAMALIPAEIPEGAVLHAELRGKRLPVRVTALPFVSPNFKR</sequence>
<evidence type="ECO:0000259" key="8">
    <source>
        <dbReference type="Pfam" id="PF01571"/>
    </source>
</evidence>
<dbReference type="EC" id="2.1.2.10" evidence="2"/>
<dbReference type="GO" id="GO:0008483">
    <property type="term" value="F:transaminase activity"/>
    <property type="evidence" value="ECO:0007669"/>
    <property type="project" value="UniProtKB-KW"/>
</dbReference>
<keyword evidence="11" id="KW-1185">Reference proteome</keyword>
<dbReference type="OrthoDB" id="9774591at2"/>
<dbReference type="InterPro" id="IPR013977">
    <property type="entry name" value="GcvT_C"/>
</dbReference>
<dbReference type="GO" id="GO:0004047">
    <property type="term" value="F:aminomethyltransferase activity"/>
    <property type="evidence" value="ECO:0007669"/>
    <property type="project" value="UniProtKB-EC"/>
</dbReference>
<dbReference type="InterPro" id="IPR006222">
    <property type="entry name" value="GCVT_N"/>
</dbReference>
<gene>
    <name evidence="10" type="ORF">SAMN05660710_01193</name>
</gene>
<dbReference type="Proteomes" id="UP000199502">
    <property type="component" value="Unassembled WGS sequence"/>
</dbReference>
<comment type="catalytic activity">
    <reaction evidence="6">
        <text>N(6)-[(R)-S(8)-aminomethyldihydrolipoyl]-L-lysyl-[protein] + (6S)-5,6,7,8-tetrahydrofolate = N(6)-[(R)-dihydrolipoyl]-L-lysyl-[protein] + (6R)-5,10-methylene-5,6,7,8-tetrahydrofolate + NH4(+)</text>
        <dbReference type="Rhea" id="RHEA:16945"/>
        <dbReference type="Rhea" id="RHEA-COMP:10475"/>
        <dbReference type="Rhea" id="RHEA-COMP:10492"/>
        <dbReference type="ChEBI" id="CHEBI:15636"/>
        <dbReference type="ChEBI" id="CHEBI:28938"/>
        <dbReference type="ChEBI" id="CHEBI:57453"/>
        <dbReference type="ChEBI" id="CHEBI:83100"/>
        <dbReference type="ChEBI" id="CHEBI:83143"/>
        <dbReference type="EC" id="2.1.2.10"/>
    </reaction>
</comment>
<dbReference type="InterPro" id="IPR029043">
    <property type="entry name" value="GcvT/YgfZ_C"/>
</dbReference>
<dbReference type="NCBIfam" id="NF010093">
    <property type="entry name" value="PRK13579.1"/>
    <property type="match status" value="1"/>
</dbReference>
<organism evidence="10 11">
    <name type="scientific">Paracoccus tibetensis</name>
    <dbReference type="NCBI Taxonomy" id="336292"/>
    <lineage>
        <taxon>Bacteria</taxon>
        <taxon>Pseudomonadati</taxon>
        <taxon>Pseudomonadota</taxon>
        <taxon>Alphaproteobacteria</taxon>
        <taxon>Rhodobacterales</taxon>
        <taxon>Paracoccaceae</taxon>
        <taxon>Paracoccus</taxon>
    </lineage>
</organism>
<dbReference type="Pfam" id="PF01571">
    <property type="entry name" value="GCV_T"/>
    <property type="match status" value="1"/>
</dbReference>
<dbReference type="GO" id="GO:0008168">
    <property type="term" value="F:methyltransferase activity"/>
    <property type="evidence" value="ECO:0007669"/>
    <property type="project" value="UniProtKB-KW"/>
</dbReference>
<comment type="similarity">
    <text evidence="1">Belongs to the GcvT family.</text>
</comment>
<dbReference type="EMBL" id="FMVT01000003">
    <property type="protein sequence ID" value="SCY29334.1"/>
    <property type="molecule type" value="Genomic_DNA"/>
</dbReference>